<dbReference type="PIRSF" id="PIRSF016636">
    <property type="entry name" value="AlgI_DltB"/>
    <property type="match status" value="1"/>
</dbReference>
<organism evidence="9 10">
    <name type="scientific">Lachnoclostridium phytofermentans (strain ATCC 700394 / DSM 18823 / ISDg)</name>
    <name type="common">Clostridium phytofermentans</name>
    <dbReference type="NCBI Taxonomy" id="357809"/>
    <lineage>
        <taxon>Bacteria</taxon>
        <taxon>Bacillati</taxon>
        <taxon>Bacillota</taxon>
        <taxon>Clostridia</taxon>
        <taxon>Lachnospirales</taxon>
        <taxon>Lachnospiraceae</taxon>
    </lineage>
</organism>
<feature type="transmembrane region" description="Helical" evidence="8">
    <location>
        <begin position="118"/>
        <end position="139"/>
    </location>
</feature>
<evidence type="ECO:0000256" key="7">
    <source>
        <dbReference type="PIRNR" id="PIRNR016636"/>
    </source>
</evidence>
<name>A9KHT7_LACP7</name>
<evidence type="ECO:0000256" key="5">
    <source>
        <dbReference type="ARBA" id="ARBA00022989"/>
    </source>
</evidence>
<proteinExistence type="inferred from homology"/>
<keyword evidence="4 8" id="KW-0812">Transmembrane</keyword>
<evidence type="ECO:0000256" key="6">
    <source>
        <dbReference type="ARBA" id="ARBA00023136"/>
    </source>
</evidence>
<dbReference type="RefSeq" id="WP_012201433.1">
    <property type="nucleotide sequence ID" value="NC_010001.1"/>
</dbReference>
<dbReference type="InterPro" id="IPR028362">
    <property type="entry name" value="AlgI"/>
</dbReference>
<sequence length="469" mass="54393">MIFSSSIFLLVFLPFVLIIYYTLYSRRLIQNIFLFLASLLFYAWGEPWFVLIMLLSILVNYVIGLNIDLHRNNKMISKILIIITLLYNLSIIFIYKYLAFTVTNINVLFSLKFPIPNITLPIGISFFTFQAISYVIDVYRGQGIVQKNPLNVGLYIALFPQLIAGPIVRYETIADQIDHRRENITDFSDGCVRFIIGLSKKVLLSNNFAIVADKAFTLPNDELSTAFAWLGAISYSFQILFDFSGYSDMAIGLGKMFGFHFDENFNYPYISASISEFWRRWHISLGSWFRDYVYFPLGGSRVDTKLKLVRNLFIVWILTGVWHGANWTFIAWGFLYFVLITVEKLARFERTSGLRIVRHIYTLFFVCIGWVLFRAIDLPEAFSYLGKMFGVGGIYTDSLARFYFLDNVIFIIFAIICSTPLLTSLKKRINYYELTISNVLTPVFYILLLLVSITYIVKGAYNPFIYFNF</sequence>
<feature type="transmembrane region" description="Helical" evidence="8">
    <location>
        <begin position="360"/>
        <end position="382"/>
    </location>
</feature>
<comment type="subcellular location">
    <subcellularLocation>
        <location evidence="1">Cell membrane</location>
        <topology evidence="1">Multi-pass membrane protein</topology>
    </subcellularLocation>
</comment>
<evidence type="ECO:0000313" key="10">
    <source>
        <dbReference type="Proteomes" id="UP000000370"/>
    </source>
</evidence>
<dbReference type="Proteomes" id="UP000000370">
    <property type="component" value="Chromosome"/>
</dbReference>
<dbReference type="PANTHER" id="PTHR13285:SF18">
    <property type="entry name" value="PROTEIN-CYSTEINE N-PALMITOYLTRANSFERASE RASP"/>
    <property type="match status" value="1"/>
</dbReference>
<dbReference type="InterPro" id="IPR024194">
    <property type="entry name" value="Ac/AlaTfrase_AlgI/DltB"/>
</dbReference>
<dbReference type="GO" id="GO:0016746">
    <property type="term" value="F:acyltransferase activity"/>
    <property type="evidence" value="ECO:0007669"/>
    <property type="project" value="UniProtKB-KW"/>
</dbReference>
<dbReference type="eggNOG" id="COG1696">
    <property type="taxonomic scope" value="Bacteria"/>
</dbReference>
<reference evidence="10" key="1">
    <citation type="submission" date="2007-11" db="EMBL/GenBank/DDBJ databases">
        <title>Complete genome sequence of Clostridium phytofermentans ISDg.</title>
        <authorList>
            <person name="Leschine S.B."/>
            <person name="Warnick T.A."/>
            <person name="Blanchard J.L."/>
            <person name="Schnell D.J."/>
            <person name="Petit E.L."/>
            <person name="LaTouf W.G."/>
            <person name="Copeland A."/>
            <person name="Lucas S."/>
            <person name="Lapidus A."/>
            <person name="Barry K."/>
            <person name="Glavina del Rio T."/>
            <person name="Dalin E."/>
            <person name="Tice H."/>
            <person name="Pitluck S."/>
            <person name="Kiss H."/>
            <person name="Brettin T."/>
            <person name="Bruce D."/>
            <person name="Detter J.C."/>
            <person name="Han C."/>
            <person name="Kuske C."/>
            <person name="Schmutz J."/>
            <person name="Larimer F."/>
            <person name="Land M."/>
            <person name="Hauser L."/>
            <person name="Kyrpides N."/>
            <person name="Kim E.A."/>
            <person name="Richardson P."/>
        </authorList>
    </citation>
    <scope>NUCLEOTIDE SEQUENCE [LARGE SCALE GENOMIC DNA]</scope>
    <source>
        <strain evidence="10">ATCC 700394 / DSM 18823 / ISDg</strain>
    </source>
</reference>
<gene>
    <name evidence="9" type="ordered locus">Cphy_3431</name>
</gene>
<evidence type="ECO:0000256" key="1">
    <source>
        <dbReference type="ARBA" id="ARBA00004651"/>
    </source>
</evidence>
<keyword evidence="3 7" id="KW-1003">Cell membrane</keyword>
<feature type="transmembrane region" description="Helical" evidence="8">
    <location>
        <begin position="79"/>
        <end position="98"/>
    </location>
</feature>
<comment type="similarity">
    <text evidence="2 7">Belongs to the membrane-bound acyltransferase family.</text>
</comment>
<dbReference type="EMBL" id="CP000885">
    <property type="protein sequence ID" value="ABX43784.1"/>
    <property type="molecule type" value="Genomic_DNA"/>
</dbReference>
<dbReference type="Pfam" id="PF03062">
    <property type="entry name" value="MBOAT"/>
    <property type="match status" value="1"/>
</dbReference>
<evidence type="ECO:0000256" key="8">
    <source>
        <dbReference type="SAM" id="Phobius"/>
    </source>
</evidence>
<feature type="transmembrane region" description="Helical" evidence="8">
    <location>
        <begin position="313"/>
        <end position="339"/>
    </location>
</feature>
<keyword evidence="5 8" id="KW-1133">Transmembrane helix</keyword>
<accession>A9KHT7</accession>
<dbReference type="GO" id="GO:0042121">
    <property type="term" value="P:alginic acid biosynthetic process"/>
    <property type="evidence" value="ECO:0007669"/>
    <property type="project" value="InterPro"/>
</dbReference>
<dbReference type="PIRSF" id="PIRSF500217">
    <property type="entry name" value="AlgI"/>
    <property type="match status" value="1"/>
</dbReference>
<keyword evidence="7 9" id="KW-0808">Transferase</keyword>
<evidence type="ECO:0000313" key="9">
    <source>
        <dbReference type="EMBL" id="ABX43784.1"/>
    </source>
</evidence>
<feature type="transmembrane region" description="Helical" evidence="8">
    <location>
        <begin position="434"/>
        <end position="457"/>
    </location>
</feature>
<keyword evidence="10" id="KW-1185">Reference proteome</keyword>
<evidence type="ECO:0000256" key="4">
    <source>
        <dbReference type="ARBA" id="ARBA00022692"/>
    </source>
</evidence>
<evidence type="ECO:0000256" key="3">
    <source>
        <dbReference type="ARBA" id="ARBA00022475"/>
    </source>
</evidence>
<dbReference type="GO" id="GO:0005886">
    <property type="term" value="C:plasma membrane"/>
    <property type="evidence" value="ECO:0007669"/>
    <property type="project" value="UniProtKB-SubCell"/>
</dbReference>
<feature type="transmembrane region" description="Helical" evidence="8">
    <location>
        <begin position="6"/>
        <end position="23"/>
    </location>
</feature>
<dbReference type="HOGENOM" id="CLU_025255_1_3_9"/>
<evidence type="ECO:0000256" key="2">
    <source>
        <dbReference type="ARBA" id="ARBA00010323"/>
    </source>
</evidence>
<dbReference type="InterPro" id="IPR051085">
    <property type="entry name" value="MB_O-acyltransferase"/>
</dbReference>
<protein>
    <submittedName>
        <fullName evidence="9">Membrane bound O-acyl transferase MBOAT family protein</fullName>
    </submittedName>
</protein>
<dbReference type="AlphaFoldDB" id="A9KHT7"/>
<dbReference type="OrthoDB" id="9805788at2"/>
<keyword evidence="6 7" id="KW-0472">Membrane</keyword>
<keyword evidence="7" id="KW-0012">Acyltransferase</keyword>
<dbReference type="STRING" id="357809.Cphy_3431"/>
<dbReference type="KEGG" id="cpy:Cphy_3431"/>
<dbReference type="InterPro" id="IPR004299">
    <property type="entry name" value="MBOAT_fam"/>
</dbReference>
<dbReference type="PANTHER" id="PTHR13285">
    <property type="entry name" value="ACYLTRANSFERASE"/>
    <property type="match status" value="1"/>
</dbReference>
<feature type="transmembrane region" description="Helical" evidence="8">
    <location>
        <begin position="402"/>
        <end position="422"/>
    </location>
</feature>
<feature type="transmembrane region" description="Helical" evidence="8">
    <location>
        <begin position="50"/>
        <end position="67"/>
    </location>
</feature>